<proteinExistence type="predicted"/>
<organism evidence="3 4">
    <name type="scientific">Agrobacterium vitis</name>
    <name type="common">Rhizobium vitis</name>
    <dbReference type="NCBI Taxonomy" id="373"/>
    <lineage>
        <taxon>Bacteria</taxon>
        <taxon>Pseudomonadati</taxon>
        <taxon>Pseudomonadota</taxon>
        <taxon>Alphaproteobacteria</taxon>
        <taxon>Hyphomicrobiales</taxon>
        <taxon>Rhizobiaceae</taxon>
        <taxon>Rhizobium/Agrobacterium group</taxon>
        <taxon>Agrobacterium</taxon>
    </lineage>
</organism>
<dbReference type="EMBL" id="JACXXJ020000003">
    <property type="protein sequence ID" value="MBF2713201.1"/>
    <property type="molecule type" value="Genomic_DNA"/>
</dbReference>
<dbReference type="AlphaFoldDB" id="A0AAE2RAT0"/>
<feature type="domain" description="GmrSD restriction endonucleases C-terminal" evidence="2">
    <location>
        <begin position="666"/>
        <end position="787"/>
    </location>
</feature>
<evidence type="ECO:0000259" key="2">
    <source>
        <dbReference type="Pfam" id="PF07510"/>
    </source>
</evidence>
<dbReference type="RefSeq" id="WP_194415802.1">
    <property type="nucleotide sequence ID" value="NZ_JACXXJ020000003.1"/>
</dbReference>
<dbReference type="Pfam" id="PF03235">
    <property type="entry name" value="GmrSD_N"/>
    <property type="match status" value="1"/>
</dbReference>
<dbReference type="InterPro" id="IPR011089">
    <property type="entry name" value="GmrSD_C"/>
</dbReference>
<comment type="caution">
    <text evidence="3">The sequence shown here is derived from an EMBL/GenBank/DDBJ whole genome shotgun (WGS) entry which is preliminary data.</text>
</comment>
<dbReference type="InterPro" id="IPR004919">
    <property type="entry name" value="GmrSD_N"/>
</dbReference>
<dbReference type="Proteomes" id="UP000655037">
    <property type="component" value="Unassembled WGS sequence"/>
</dbReference>
<evidence type="ECO:0000313" key="4">
    <source>
        <dbReference type="Proteomes" id="UP000655037"/>
    </source>
</evidence>
<protein>
    <submittedName>
        <fullName evidence="3">DUF262 domain-containing protein</fullName>
    </submittedName>
</protein>
<dbReference type="Pfam" id="PF07510">
    <property type="entry name" value="GmrSD_C"/>
    <property type="match status" value="1"/>
</dbReference>
<gene>
    <name evidence="3" type="ORF">IEI95_002905</name>
</gene>
<reference evidence="3" key="1">
    <citation type="submission" date="2020-11" db="EMBL/GenBank/DDBJ databases">
        <title>Agrobacterium vitis strain K377 genome.</title>
        <authorList>
            <person name="Xi H."/>
        </authorList>
    </citation>
    <scope>NUCLEOTIDE SEQUENCE</scope>
    <source>
        <strain evidence="3">K377</strain>
    </source>
</reference>
<feature type="domain" description="GmrSD restriction endonucleases N-terminal" evidence="1">
    <location>
        <begin position="17"/>
        <end position="369"/>
    </location>
</feature>
<evidence type="ECO:0000259" key="1">
    <source>
        <dbReference type="Pfam" id="PF03235"/>
    </source>
</evidence>
<evidence type="ECO:0000313" key="3">
    <source>
        <dbReference type="EMBL" id="MBF2713201.1"/>
    </source>
</evidence>
<dbReference type="PANTHER" id="PTHR35149">
    <property type="entry name" value="SLL5132 PROTEIN"/>
    <property type="match status" value="1"/>
</dbReference>
<accession>A0AAE2RAT0</accession>
<name>A0AAE2RAT0_AGRVI</name>
<sequence>MASPAQKIFEADSESLYDFVSKNGRGLYIPPYQRDYAWDKANVERLIDDTVQGLGALLKRPDESITFIGTIIAMNDAKKLTISPLVKNQVYSQVMTIIDGQQRLTTLLMLCLALLIEIETEWASLIKAKTIVSDETKNWIETRVNDMRGLLSQMLSEEQRNGEAEFRHFPKMIRAFKDTWSYESDKANYDSPIAWMLFEYVKFSKQENPNWSKFLVELQKTSVGADNEAERKHFVKMMKVMRTKLKALPSDDEFPDFANIVHDTEKQDALFGEEFPEPMTLALTQILAKQSHALMVDEAGDLEIEADDKKTQEWWQSATSLISLLFFSRFALERITLVVVTATTEDFAFDVFEALNTTGQPLTALETFTPKVVQSIGLQHYNASEEKKQLDAAFSYLKKATNAEARQKRSAELLIAFALAERGEKQSKNLADQRRFMRDTFDGCGSAAAQKSFVRHLADLSRFFDEVWVDGIPAVGTTKLPADAALCIRFLVALGHTITAPLLAQYAAAITAAGQDAELKKIAVAEFAAVARAVTSFAVLWRSSRSTTDRIEQVYRDLMSKGAPERGVGPLARGLRNDGVLPKADVIKQVLAARLKTDRTNGGANIGSKEEWIEKTVVQPIYFVNVALARFLLMTAFHDTVEGPDGILIAGKAGSHPTLTIEAWTTDLYTSVEHIAPQSQGDWPADLYADDEYDRLGNLTLVPLNANQSLSARAWLHKKKFFAALAADTTQEAELILAELKGMGADVSKVAGRIHGEHYLPHVKAIAAFPHEWNLQAVDARGRLLAELAWNRLAPWLGM</sequence>
<dbReference type="PANTHER" id="PTHR35149:SF1">
    <property type="entry name" value="DUF5655 DOMAIN-CONTAINING PROTEIN"/>
    <property type="match status" value="1"/>
</dbReference>